<keyword evidence="1" id="KW-0547">Nucleotide-binding</keyword>
<dbReference type="STRING" id="983506.L8X2Q2"/>
<reference evidence="4 5" key="1">
    <citation type="journal article" date="2013" name="Nat. Commun.">
        <title>The evolution and pathogenic mechanisms of the rice sheath blight pathogen.</title>
        <authorList>
            <person name="Zheng A."/>
            <person name="Lin R."/>
            <person name="Xu L."/>
            <person name="Qin P."/>
            <person name="Tang C."/>
            <person name="Ai P."/>
            <person name="Zhang D."/>
            <person name="Liu Y."/>
            <person name="Sun Z."/>
            <person name="Feng H."/>
            <person name="Wang Y."/>
            <person name="Chen Y."/>
            <person name="Liang X."/>
            <person name="Fu R."/>
            <person name="Li Q."/>
            <person name="Zhang J."/>
            <person name="Yu X."/>
            <person name="Xie Z."/>
            <person name="Ding L."/>
            <person name="Guan P."/>
            <person name="Tang J."/>
            <person name="Liang Y."/>
            <person name="Wang S."/>
            <person name="Deng Q."/>
            <person name="Li S."/>
            <person name="Zhu J."/>
            <person name="Wang L."/>
            <person name="Liu H."/>
            <person name="Li P."/>
        </authorList>
    </citation>
    <scope>NUCLEOTIDE SEQUENCE [LARGE SCALE GENOMIC DNA]</scope>
    <source>
        <strain evidence="5">AG-1 IA</strain>
    </source>
</reference>
<dbReference type="InterPro" id="IPR003593">
    <property type="entry name" value="AAA+_ATPase"/>
</dbReference>
<dbReference type="InterPro" id="IPR003439">
    <property type="entry name" value="ABC_transporter-like_ATP-bd"/>
</dbReference>
<feature type="domain" description="ABC transporter" evidence="3">
    <location>
        <begin position="316"/>
        <end position="534"/>
    </location>
</feature>
<dbReference type="PROSITE" id="PS00211">
    <property type="entry name" value="ABC_TRANSPORTER_1"/>
    <property type="match status" value="2"/>
</dbReference>
<keyword evidence="5" id="KW-1185">Reference proteome</keyword>
<dbReference type="FunFam" id="3.40.50.300:FF:000152">
    <property type="entry name" value="ATP-binding cassette, sub-family E, member 1"/>
    <property type="match status" value="1"/>
</dbReference>
<sequence length="537" mass="60901">MTIPVMPSRENGQRTRSRLYLRSYVLDVVFASRSEPWFCSAKRALTSCLRCPFEAITIINLPTNLDSEVTHRYTANSFKLHRLPTPRPGQVLGLVGTNGIGKSTALKILAGKLKLNLGRYDDPPDWEEILKYFRGSELQNYFTKVLEDNIKALIKPQYVDQIPRMIKGKMSVSKMLDSKLERDNKEEMCRLLELEKVLEREVSQLSGGELQRFAIAMSSDYMRLMAPYRYMFDEPSSYLDIRQRLQAAQVIRALLTHDNYVIAVEHDLSVLDYLSDFVCCLYGKPSVYGVVTMPYSVREGINIFLDGFIPTENLRFREESLSFKMVENAEELLLEKSRHYSYPSMNKTLGSFKLSVEAGDFTDSEIIVMLGENGTGKTTFIKLLAGDEPDEKTKSLSLNVSLKPQKIAPKFPGTVRMLLLKQIKQAFMHPQFNTDVLKPMQIENIMDQEVQTLSGGELQRVAIVLSLGKPADVYLLDEPSSFLDSEHYILHAKRTAFIIEHDFIMATYLADRVIVFGGQPAVAATATPYAPHQPFGL</sequence>
<evidence type="ECO:0000256" key="1">
    <source>
        <dbReference type="ARBA" id="ARBA00022741"/>
    </source>
</evidence>
<dbReference type="InterPro" id="IPR034348">
    <property type="entry name" value="RLI_dom_1"/>
</dbReference>
<dbReference type="SUPFAM" id="SSF52540">
    <property type="entry name" value="P-loop containing nucleoside triphosphate hydrolases"/>
    <property type="match status" value="2"/>
</dbReference>
<gene>
    <name evidence="4" type="ORF">AG1IA_02691</name>
</gene>
<dbReference type="SMART" id="SM00382">
    <property type="entry name" value="AAA"/>
    <property type="match status" value="2"/>
</dbReference>
<feature type="domain" description="ABC transporter" evidence="3">
    <location>
        <begin position="56"/>
        <end position="307"/>
    </location>
</feature>
<evidence type="ECO:0000313" key="5">
    <source>
        <dbReference type="Proteomes" id="UP000011668"/>
    </source>
</evidence>
<comment type="caution">
    <text evidence="4">The sequence shown here is derived from an EMBL/GenBank/DDBJ whole genome shotgun (WGS) entry which is preliminary data.</text>
</comment>
<dbReference type="NCBIfam" id="NF009945">
    <property type="entry name" value="PRK13409.1"/>
    <property type="match status" value="1"/>
</dbReference>
<dbReference type="PROSITE" id="PS50893">
    <property type="entry name" value="ABC_TRANSPORTER_2"/>
    <property type="match status" value="2"/>
</dbReference>
<evidence type="ECO:0000256" key="2">
    <source>
        <dbReference type="ARBA" id="ARBA00022840"/>
    </source>
</evidence>
<dbReference type="Proteomes" id="UP000011668">
    <property type="component" value="Unassembled WGS sequence"/>
</dbReference>
<dbReference type="OMA" id="MVCIQNG"/>
<dbReference type="InterPro" id="IPR017871">
    <property type="entry name" value="ABC_transporter-like_CS"/>
</dbReference>
<dbReference type="PANTHER" id="PTHR19248">
    <property type="entry name" value="ATP-BINDING TRANSPORT PROTEIN-RELATED"/>
    <property type="match status" value="1"/>
</dbReference>
<dbReference type="OrthoDB" id="6593433at2759"/>
<dbReference type="CDD" id="cd03236">
    <property type="entry name" value="ABC_RNaseL_inhibitor_domain1"/>
    <property type="match status" value="1"/>
</dbReference>
<dbReference type="HOGENOM" id="CLU_017344_4_1_1"/>
<proteinExistence type="predicted"/>
<dbReference type="AlphaFoldDB" id="L8X2Q2"/>
<dbReference type="Pfam" id="PF00005">
    <property type="entry name" value="ABC_tran"/>
    <property type="match status" value="2"/>
</dbReference>
<dbReference type="GO" id="GO:0005524">
    <property type="term" value="F:ATP binding"/>
    <property type="evidence" value="ECO:0007669"/>
    <property type="project" value="UniProtKB-KW"/>
</dbReference>
<accession>L8X2Q2</accession>
<dbReference type="GO" id="GO:0016887">
    <property type="term" value="F:ATP hydrolysis activity"/>
    <property type="evidence" value="ECO:0007669"/>
    <property type="project" value="InterPro"/>
</dbReference>
<protein>
    <submittedName>
        <fullName evidence="4">RNase L inhibitor</fullName>
    </submittedName>
</protein>
<name>L8X2Q2_THACA</name>
<dbReference type="EMBL" id="AFRT01000585">
    <property type="protein sequence ID" value="ELU43278.1"/>
    <property type="molecule type" value="Genomic_DNA"/>
</dbReference>
<evidence type="ECO:0000313" key="4">
    <source>
        <dbReference type="EMBL" id="ELU43278.1"/>
    </source>
</evidence>
<dbReference type="PRINTS" id="PR01868">
    <property type="entry name" value="ABCEFAMILY"/>
</dbReference>
<dbReference type="InterPro" id="IPR027417">
    <property type="entry name" value="P-loop_NTPase"/>
</dbReference>
<organism evidence="4 5">
    <name type="scientific">Thanatephorus cucumeris (strain AG1-IA)</name>
    <name type="common">Rice sheath blight fungus</name>
    <name type="synonym">Rhizoctonia solani</name>
    <dbReference type="NCBI Taxonomy" id="983506"/>
    <lineage>
        <taxon>Eukaryota</taxon>
        <taxon>Fungi</taxon>
        <taxon>Dikarya</taxon>
        <taxon>Basidiomycota</taxon>
        <taxon>Agaricomycotina</taxon>
        <taxon>Agaricomycetes</taxon>
        <taxon>Cantharellales</taxon>
        <taxon>Ceratobasidiaceae</taxon>
        <taxon>Rhizoctonia</taxon>
        <taxon>Rhizoctonia solani AG-1</taxon>
    </lineage>
</organism>
<dbReference type="InterPro" id="IPR013283">
    <property type="entry name" value="RLI1"/>
</dbReference>
<dbReference type="Gene3D" id="3.40.50.300">
    <property type="entry name" value="P-loop containing nucleotide triphosphate hydrolases"/>
    <property type="match status" value="2"/>
</dbReference>
<keyword evidence="2" id="KW-0067">ATP-binding</keyword>
<evidence type="ECO:0000259" key="3">
    <source>
        <dbReference type="PROSITE" id="PS50893"/>
    </source>
</evidence>